<dbReference type="EMBL" id="JAWLKH010000021">
    <property type="protein sequence ID" value="MDV6313662.1"/>
    <property type="molecule type" value="Genomic_DNA"/>
</dbReference>
<comment type="caution">
    <text evidence="2">The sequence shown here is derived from an EMBL/GenBank/DDBJ whole genome shotgun (WGS) entry which is preliminary data.</text>
</comment>
<gene>
    <name evidence="1" type="ORF">R3P94_19055</name>
    <name evidence="2" type="ORF">R3Q15_17515</name>
</gene>
<proteinExistence type="predicted"/>
<protein>
    <submittedName>
        <fullName evidence="2">DUF6448 family protein</fullName>
    </submittedName>
</protein>
<keyword evidence="3" id="KW-1185">Reference proteome</keyword>
<accession>A0AAE4R880</accession>
<name>A0AAE4R880_9ACTN</name>
<dbReference type="RefSeq" id="WP_024497376.1">
    <property type="nucleotide sequence ID" value="NZ_CP091855.1"/>
</dbReference>
<dbReference type="Proteomes" id="UP001185779">
    <property type="component" value="Unassembled WGS sequence"/>
</dbReference>
<dbReference type="InterPro" id="IPR045613">
    <property type="entry name" value="DUF6448"/>
</dbReference>
<dbReference type="AlphaFoldDB" id="A0AAE4R880"/>
<reference evidence="2 3" key="1">
    <citation type="submission" date="2023-10" db="EMBL/GenBank/DDBJ databases">
        <title>Development of a sustainable strategy for remediation of hydrocarbon-contaminated territories based on the waste exchange concept.</title>
        <authorList>
            <person name="Krivoruchko A."/>
        </authorList>
    </citation>
    <scope>NUCLEOTIDE SEQUENCE</scope>
    <source>
        <strain evidence="1 3">IEGM 1266</strain>
        <strain evidence="2">IEGM 1279</strain>
    </source>
</reference>
<dbReference type="Proteomes" id="UP001185922">
    <property type="component" value="Unassembled WGS sequence"/>
</dbReference>
<dbReference type="EMBL" id="JAWLKI010000026">
    <property type="protein sequence ID" value="MDV6309374.1"/>
    <property type="molecule type" value="Genomic_DNA"/>
</dbReference>
<sequence>MSISTAVHRLLALFARDASAHCDTENGPAATDGRRALESGNVNIALKWVQPSDENEIRAAFDKVLRVRAAGGEAREVADRWFLETLVRVHRAGEGAGFTGLKPAGEGVTAQVAAADEALDLGSIEPLRGLVADDRWDELERRFDRAMALKGFDTDDLDAAREYMDAYVRYFKYAEGHEHEHGHAHAGHH</sequence>
<dbReference type="GeneID" id="77170059"/>
<organism evidence="2 4">
    <name type="scientific">Gordonia amicalis</name>
    <dbReference type="NCBI Taxonomy" id="89053"/>
    <lineage>
        <taxon>Bacteria</taxon>
        <taxon>Bacillati</taxon>
        <taxon>Actinomycetota</taxon>
        <taxon>Actinomycetes</taxon>
        <taxon>Mycobacteriales</taxon>
        <taxon>Gordoniaceae</taxon>
        <taxon>Gordonia</taxon>
    </lineage>
</organism>
<evidence type="ECO:0000313" key="3">
    <source>
        <dbReference type="Proteomes" id="UP001185779"/>
    </source>
</evidence>
<evidence type="ECO:0000313" key="4">
    <source>
        <dbReference type="Proteomes" id="UP001185922"/>
    </source>
</evidence>
<dbReference type="Pfam" id="PF20046">
    <property type="entry name" value="DUF6448"/>
    <property type="match status" value="1"/>
</dbReference>
<evidence type="ECO:0000313" key="2">
    <source>
        <dbReference type="EMBL" id="MDV6313662.1"/>
    </source>
</evidence>
<evidence type="ECO:0000313" key="1">
    <source>
        <dbReference type="EMBL" id="MDV6309374.1"/>
    </source>
</evidence>